<feature type="region of interest" description="Disordered" evidence="1">
    <location>
        <begin position="122"/>
        <end position="239"/>
    </location>
</feature>
<comment type="caution">
    <text evidence="2">The sequence shown here is derived from an EMBL/GenBank/DDBJ whole genome shotgun (WGS) entry which is preliminary data.</text>
</comment>
<evidence type="ECO:0000313" key="3">
    <source>
        <dbReference type="Proteomes" id="UP001201980"/>
    </source>
</evidence>
<reference evidence="2" key="1">
    <citation type="submission" date="2022-07" db="EMBL/GenBank/DDBJ databases">
        <title>Draft genome sequence of Zalerion maritima ATCC 34329, a (micro)plastics degrading marine fungus.</title>
        <authorList>
            <person name="Paco A."/>
            <person name="Goncalves M.F.M."/>
            <person name="Rocha-Santos T.A.P."/>
            <person name="Alves A."/>
        </authorList>
    </citation>
    <scope>NUCLEOTIDE SEQUENCE</scope>
    <source>
        <strain evidence="2">ATCC 34329</strain>
    </source>
</reference>
<keyword evidence="3" id="KW-1185">Reference proteome</keyword>
<sequence length="239" mass="26285">MAFISFHSAVKRTPNPHYSTHRKASVRGAVEMLEKQDVPYNKKELFEQSGVTWSTGQLLAVDPQKEFGAPNVNAENSGQEQRNAYVEGTSFYVEDKQNNSPTLGGGWNAHLQLIVLYGTSKKHTSEGKPEARTVAGPKGPQQTYSNPIPTPIPANPRRPTNTTFARITLPDASVKRRNSINAGAKTPQTESASARKPCLSSIPGKGWRVRQQKDDGTYITKNGEEGILGWSDNHGRMQE</sequence>
<evidence type="ECO:0000256" key="1">
    <source>
        <dbReference type="SAM" id="MobiDB-lite"/>
    </source>
</evidence>
<name>A0AAD5RUA0_9PEZI</name>
<dbReference type="Proteomes" id="UP001201980">
    <property type="component" value="Unassembled WGS sequence"/>
</dbReference>
<dbReference type="EMBL" id="JAKWBI020000213">
    <property type="protein sequence ID" value="KAJ2898915.1"/>
    <property type="molecule type" value="Genomic_DNA"/>
</dbReference>
<protein>
    <submittedName>
        <fullName evidence="2">Uncharacterized protein</fullName>
    </submittedName>
</protein>
<evidence type="ECO:0000313" key="2">
    <source>
        <dbReference type="EMBL" id="KAJ2898915.1"/>
    </source>
</evidence>
<accession>A0AAD5RUA0</accession>
<dbReference type="AlphaFoldDB" id="A0AAD5RUA0"/>
<organism evidence="2 3">
    <name type="scientific">Zalerion maritima</name>
    <dbReference type="NCBI Taxonomy" id="339359"/>
    <lineage>
        <taxon>Eukaryota</taxon>
        <taxon>Fungi</taxon>
        <taxon>Dikarya</taxon>
        <taxon>Ascomycota</taxon>
        <taxon>Pezizomycotina</taxon>
        <taxon>Sordariomycetes</taxon>
        <taxon>Lulworthiomycetidae</taxon>
        <taxon>Lulworthiales</taxon>
        <taxon>Lulworthiaceae</taxon>
        <taxon>Zalerion</taxon>
    </lineage>
</organism>
<gene>
    <name evidence="2" type="ORF">MKZ38_003599</name>
</gene>
<proteinExistence type="predicted"/>